<comment type="similarity">
    <text evidence="3">Belongs to the FdhD family.</text>
</comment>
<keyword evidence="1 3" id="KW-0963">Cytoplasm</keyword>
<evidence type="ECO:0000256" key="3">
    <source>
        <dbReference type="HAMAP-Rule" id="MF_00187"/>
    </source>
</evidence>
<reference evidence="4 5" key="1">
    <citation type="submission" date="2019-03" db="EMBL/GenBank/DDBJ databases">
        <title>Genomic Encyclopedia of Type Strains, Phase IV (KMG-IV): sequencing the most valuable type-strain genomes for metagenomic binning, comparative biology and taxonomic classification.</title>
        <authorList>
            <person name="Goeker M."/>
        </authorList>
    </citation>
    <scope>NUCLEOTIDE SEQUENCE [LARGE SCALE GENOMIC DNA]</scope>
    <source>
        <strain evidence="4 5">DSM 21153</strain>
    </source>
</reference>
<dbReference type="Gene3D" id="3.10.20.10">
    <property type="match status" value="1"/>
</dbReference>
<dbReference type="RefSeq" id="WP_132694363.1">
    <property type="nucleotide sequence ID" value="NZ_SLVM01000008.1"/>
</dbReference>
<comment type="subcellular location">
    <subcellularLocation>
        <location evidence="3">Cytoplasm</location>
    </subcellularLocation>
</comment>
<name>A0A4R1YWA0_9RHOB</name>
<dbReference type="EMBL" id="SLVM01000008">
    <property type="protein sequence ID" value="TCM85247.1"/>
    <property type="molecule type" value="Genomic_DNA"/>
</dbReference>
<protein>
    <recommendedName>
        <fullName evidence="3">Sulfur carrier protein FdhD</fullName>
    </recommendedName>
</protein>
<dbReference type="Proteomes" id="UP000295277">
    <property type="component" value="Unassembled WGS sequence"/>
</dbReference>
<dbReference type="PIRSF" id="PIRSF015626">
    <property type="entry name" value="FdhD"/>
    <property type="match status" value="1"/>
</dbReference>
<comment type="function">
    <text evidence="3">Required for formate dehydrogenase (FDH) activity. Acts as a sulfur carrier protein that transfers sulfur from IscS to the molybdenum cofactor prior to its insertion into FDH.</text>
</comment>
<keyword evidence="5" id="KW-1185">Reference proteome</keyword>
<dbReference type="Pfam" id="PF02634">
    <property type="entry name" value="FdhD-NarQ"/>
    <property type="match status" value="1"/>
</dbReference>
<dbReference type="GO" id="GO:0006777">
    <property type="term" value="P:Mo-molybdopterin cofactor biosynthetic process"/>
    <property type="evidence" value="ECO:0007669"/>
    <property type="project" value="UniProtKB-UniRule"/>
</dbReference>
<comment type="caution">
    <text evidence="3">Lacks conserved residue(s) required for the propagation of feature annotation.</text>
</comment>
<evidence type="ECO:0000313" key="5">
    <source>
        <dbReference type="Proteomes" id="UP000295277"/>
    </source>
</evidence>
<dbReference type="Gene3D" id="3.40.140.10">
    <property type="entry name" value="Cytidine Deaminase, domain 2"/>
    <property type="match status" value="1"/>
</dbReference>
<evidence type="ECO:0000313" key="4">
    <source>
        <dbReference type="EMBL" id="TCM85247.1"/>
    </source>
</evidence>
<organism evidence="4 5">
    <name type="scientific">Rhodovulum steppense</name>
    <dbReference type="NCBI Taxonomy" id="540251"/>
    <lineage>
        <taxon>Bacteria</taxon>
        <taxon>Pseudomonadati</taxon>
        <taxon>Pseudomonadota</taxon>
        <taxon>Alphaproteobacteria</taxon>
        <taxon>Rhodobacterales</taxon>
        <taxon>Paracoccaceae</taxon>
        <taxon>Rhodovulum</taxon>
    </lineage>
</organism>
<dbReference type="AlphaFoldDB" id="A0A4R1YWA0"/>
<dbReference type="PANTHER" id="PTHR30592">
    <property type="entry name" value="FORMATE DEHYDROGENASE"/>
    <property type="match status" value="1"/>
</dbReference>
<gene>
    <name evidence="3" type="primary">fdhD</name>
    <name evidence="4" type="ORF">EV216_10898</name>
</gene>
<evidence type="ECO:0000256" key="1">
    <source>
        <dbReference type="ARBA" id="ARBA00022490"/>
    </source>
</evidence>
<dbReference type="SUPFAM" id="SSF53927">
    <property type="entry name" value="Cytidine deaminase-like"/>
    <property type="match status" value="1"/>
</dbReference>
<dbReference type="InterPro" id="IPR016193">
    <property type="entry name" value="Cytidine_deaminase-like"/>
</dbReference>
<dbReference type="HAMAP" id="MF_00187">
    <property type="entry name" value="FdhD"/>
    <property type="match status" value="1"/>
</dbReference>
<dbReference type="PANTHER" id="PTHR30592:SF1">
    <property type="entry name" value="SULFUR CARRIER PROTEIN FDHD"/>
    <property type="match status" value="1"/>
</dbReference>
<dbReference type="GO" id="GO:0016783">
    <property type="term" value="F:sulfurtransferase activity"/>
    <property type="evidence" value="ECO:0007669"/>
    <property type="project" value="InterPro"/>
</dbReference>
<accession>A0A4R1YWA0</accession>
<dbReference type="GO" id="GO:0097163">
    <property type="term" value="F:sulfur carrier activity"/>
    <property type="evidence" value="ECO:0007669"/>
    <property type="project" value="UniProtKB-UniRule"/>
</dbReference>
<dbReference type="GO" id="GO:0005737">
    <property type="term" value="C:cytoplasm"/>
    <property type="evidence" value="ECO:0007669"/>
    <property type="project" value="UniProtKB-SubCell"/>
</dbReference>
<dbReference type="NCBIfam" id="TIGR00129">
    <property type="entry name" value="fdhD_narQ"/>
    <property type="match status" value="1"/>
</dbReference>
<proteinExistence type="inferred from homology"/>
<keyword evidence="2 3" id="KW-0501">Molybdenum cofactor biosynthesis</keyword>
<dbReference type="InterPro" id="IPR003786">
    <property type="entry name" value="FdhD"/>
</dbReference>
<dbReference type="OrthoDB" id="3197277at2"/>
<evidence type="ECO:0000256" key="2">
    <source>
        <dbReference type="ARBA" id="ARBA00023150"/>
    </source>
</evidence>
<feature type="active site" description="Cysteine persulfide intermediate" evidence="3">
    <location>
        <position position="109"/>
    </location>
</feature>
<comment type="caution">
    <text evidence="4">The sequence shown here is derived from an EMBL/GenBank/DDBJ whole genome shotgun (WGS) entry which is preliminary data.</text>
</comment>
<sequence>MSGGATRTTALAVGPAGAERAGRSLAREVPVALSFDGTTHAVMLASPGDLEDFALGFSLSEGIVTAPGQIERIEWVDHPEGIELRIWLAVGLGARLLERRRAMAGPVGCGLCGIDSLKEATRPLPTLPPGGVRLAEGDIARAITALALAQPLHAETRAMHAAGFWTPGEGLVFAREDVGRHNALDKLLGALARAGRDASGGAIVMTSRVSIELVQKAVLARAPILIAVSAPTDRAAAAAEAAGLTLIARARGAGFDIHTHPDRIALTEVPHDA</sequence>